<dbReference type="GO" id="GO:0004190">
    <property type="term" value="F:aspartic-type endopeptidase activity"/>
    <property type="evidence" value="ECO:0007669"/>
    <property type="project" value="UniProtKB-KW"/>
</dbReference>
<dbReference type="Proteomes" id="UP000184268">
    <property type="component" value="Unassembled WGS sequence"/>
</dbReference>
<dbReference type="Pfam" id="PF01750">
    <property type="entry name" value="HycI"/>
    <property type="match status" value="1"/>
</dbReference>
<evidence type="ECO:0000313" key="6">
    <source>
        <dbReference type="Proteomes" id="UP000184268"/>
    </source>
</evidence>
<evidence type="ECO:0000313" key="5">
    <source>
        <dbReference type="EMBL" id="SHH74191.1"/>
    </source>
</evidence>
<dbReference type="SUPFAM" id="SSF53163">
    <property type="entry name" value="HybD-like"/>
    <property type="match status" value="1"/>
</dbReference>
<keyword evidence="3" id="KW-0064">Aspartyl protease</keyword>
<evidence type="ECO:0000256" key="3">
    <source>
        <dbReference type="ARBA" id="ARBA00022750"/>
    </source>
</evidence>
<comment type="similarity">
    <text evidence="1">Belongs to the peptidase A31 family.</text>
</comment>
<dbReference type="GO" id="GO:0008047">
    <property type="term" value="F:enzyme activator activity"/>
    <property type="evidence" value="ECO:0007669"/>
    <property type="project" value="InterPro"/>
</dbReference>
<dbReference type="PRINTS" id="PR00446">
    <property type="entry name" value="HYDRGNUPTAKE"/>
</dbReference>
<sequence>MPKKILILGIGNVLYADEGIGVHFAHYFQQKYRIEGPVEVTFVDGGTLAHALIPMMTQYDQVIVVDTIHSTQGQHGDVYFFDFDAAPHHIDFQGSAHEVEMLHTLTMMDMVGDRPQTLILGVIPEVLESMSFELTDKVRAAVPLMERALAQHLSSLGLICQQQADPDIAQLAAVSCAGEKHEAAV</sequence>
<keyword evidence="2 5" id="KW-0645">Protease</keyword>
<reference evidence="5 6" key="1">
    <citation type="submission" date="2016-11" db="EMBL/GenBank/DDBJ databases">
        <authorList>
            <person name="Jaros S."/>
            <person name="Januszkiewicz K."/>
            <person name="Wedrychowicz H."/>
        </authorList>
    </citation>
    <scope>NUCLEOTIDE SEQUENCE [LARGE SCALE GENOMIC DNA]</scope>
    <source>
        <strain evidence="5 6">DSM 16917</strain>
    </source>
</reference>
<evidence type="ECO:0000256" key="4">
    <source>
        <dbReference type="ARBA" id="ARBA00022801"/>
    </source>
</evidence>
<name>A0A1M5VG61_9GAMM</name>
<dbReference type="Gene3D" id="3.40.50.1450">
    <property type="entry name" value="HybD-like"/>
    <property type="match status" value="1"/>
</dbReference>
<proteinExistence type="inferred from homology"/>
<dbReference type="OrthoDB" id="9792731at2"/>
<dbReference type="InterPro" id="IPR023430">
    <property type="entry name" value="Pept_HybD-like_dom_sf"/>
</dbReference>
<dbReference type="GO" id="GO:0016485">
    <property type="term" value="P:protein processing"/>
    <property type="evidence" value="ECO:0007669"/>
    <property type="project" value="TreeGrafter"/>
</dbReference>
<evidence type="ECO:0000256" key="2">
    <source>
        <dbReference type="ARBA" id="ARBA00022670"/>
    </source>
</evidence>
<dbReference type="AlphaFoldDB" id="A0A1M5VG61"/>
<dbReference type="FunFam" id="3.40.50.1450:FF:000005">
    <property type="entry name" value="Hydrogenase maturation protease HycI"/>
    <property type="match status" value="1"/>
</dbReference>
<keyword evidence="4" id="KW-0378">Hydrolase</keyword>
<keyword evidence="6" id="KW-1185">Reference proteome</keyword>
<evidence type="ECO:0000256" key="1">
    <source>
        <dbReference type="ARBA" id="ARBA00006814"/>
    </source>
</evidence>
<dbReference type="NCBIfam" id="TIGR00072">
    <property type="entry name" value="hydrog_prot"/>
    <property type="match status" value="1"/>
</dbReference>
<gene>
    <name evidence="5" type="ORF">SAMN02745129_2762</name>
</gene>
<protein>
    <submittedName>
        <fullName evidence="5">Hydrogenase maturation protease</fullName>
    </submittedName>
</protein>
<dbReference type="PANTHER" id="PTHR30302:SF1">
    <property type="entry name" value="HYDROGENASE 2 MATURATION PROTEASE"/>
    <property type="match status" value="1"/>
</dbReference>
<dbReference type="STRING" id="299255.SAMN02745129_2762"/>
<dbReference type="RefSeq" id="WP_067656572.1">
    <property type="nucleotide sequence ID" value="NZ_FQXG01000004.1"/>
</dbReference>
<dbReference type="EMBL" id="FQXG01000004">
    <property type="protein sequence ID" value="SHH74191.1"/>
    <property type="molecule type" value="Genomic_DNA"/>
</dbReference>
<dbReference type="PANTHER" id="PTHR30302">
    <property type="entry name" value="HYDROGENASE 1 MATURATION PROTEASE"/>
    <property type="match status" value="1"/>
</dbReference>
<dbReference type="CDD" id="cd06062">
    <property type="entry name" value="H2MP_MemB-H2up"/>
    <property type="match status" value="1"/>
</dbReference>
<dbReference type="InterPro" id="IPR000671">
    <property type="entry name" value="Peptidase_A31"/>
</dbReference>
<organism evidence="5 6">
    <name type="scientific">Ferrimonas marina</name>
    <dbReference type="NCBI Taxonomy" id="299255"/>
    <lineage>
        <taxon>Bacteria</taxon>
        <taxon>Pseudomonadati</taxon>
        <taxon>Pseudomonadota</taxon>
        <taxon>Gammaproteobacteria</taxon>
        <taxon>Alteromonadales</taxon>
        <taxon>Ferrimonadaceae</taxon>
        <taxon>Ferrimonas</taxon>
    </lineage>
</organism>
<accession>A0A1M5VG61</accession>